<reference evidence="2 3" key="1">
    <citation type="submission" date="2023-04" db="EMBL/GenBank/DDBJ databases">
        <title>Funneling lignin-derived compounds into biodiesel using alkali-halophilic Citricoccus sp. P2.</title>
        <authorList>
            <person name="Luo C.-B."/>
        </authorList>
    </citation>
    <scope>NUCLEOTIDE SEQUENCE [LARGE SCALE GENOMIC DNA]</scope>
    <source>
        <strain evidence="2 3">P2</strain>
    </source>
</reference>
<evidence type="ECO:0000313" key="2">
    <source>
        <dbReference type="EMBL" id="WFP15455.1"/>
    </source>
</evidence>
<keyword evidence="1" id="KW-1133">Transmembrane helix</keyword>
<accession>A0ABY8H2U3</accession>
<dbReference type="Proteomes" id="UP001219037">
    <property type="component" value="Chromosome"/>
</dbReference>
<evidence type="ECO:0008006" key="4">
    <source>
        <dbReference type="Google" id="ProtNLM"/>
    </source>
</evidence>
<dbReference type="RefSeq" id="WP_278156176.1">
    <property type="nucleotide sequence ID" value="NZ_CP121252.1"/>
</dbReference>
<feature type="transmembrane region" description="Helical" evidence="1">
    <location>
        <begin position="114"/>
        <end position="134"/>
    </location>
</feature>
<keyword evidence="3" id="KW-1185">Reference proteome</keyword>
<proteinExistence type="predicted"/>
<evidence type="ECO:0000313" key="3">
    <source>
        <dbReference type="Proteomes" id="UP001219037"/>
    </source>
</evidence>
<organism evidence="2 3">
    <name type="scientific">Citricoccus muralis</name>
    <dbReference type="NCBI Taxonomy" id="169134"/>
    <lineage>
        <taxon>Bacteria</taxon>
        <taxon>Bacillati</taxon>
        <taxon>Actinomycetota</taxon>
        <taxon>Actinomycetes</taxon>
        <taxon>Micrococcales</taxon>
        <taxon>Micrococcaceae</taxon>
        <taxon>Citricoccus</taxon>
    </lineage>
</organism>
<gene>
    <name evidence="2" type="ORF">P8192_08480</name>
</gene>
<keyword evidence="1" id="KW-0472">Membrane</keyword>
<sequence>MTTSIPSPRPVRESIIYILCATVASTLVASPMLLGWFTGELSGLLIPVAQLTPFAVGLIFFLFWRPASFAKVFALRWNGTWWGLLVRFSAVIAISAVQLLVGLVLGWQPRPLDTIVVALIAVIPFLLLQSAFAIGEEWGWRGWLVSRTQELPVARVCVISSVACVDRLASSSIAFNPAGCPNGGWRRVFGVDFLLGSGAGGASARNQLGVAGRFCPRWTQ</sequence>
<dbReference type="EMBL" id="CP121252">
    <property type="protein sequence ID" value="WFP15455.1"/>
    <property type="molecule type" value="Genomic_DNA"/>
</dbReference>
<name>A0ABY8H2U3_9MICC</name>
<feature type="transmembrane region" description="Helical" evidence="1">
    <location>
        <begin position="84"/>
        <end position="108"/>
    </location>
</feature>
<keyword evidence="1" id="KW-0812">Transmembrane</keyword>
<evidence type="ECO:0000256" key="1">
    <source>
        <dbReference type="SAM" id="Phobius"/>
    </source>
</evidence>
<feature type="transmembrane region" description="Helical" evidence="1">
    <location>
        <begin position="44"/>
        <end position="64"/>
    </location>
</feature>
<feature type="transmembrane region" description="Helical" evidence="1">
    <location>
        <begin position="15"/>
        <end position="38"/>
    </location>
</feature>
<protein>
    <recommendedName>
        <fullName evidence="4">CAAX prenyl protease-like protein</fullName>
    </recommendedName>
</protein>